<evidence type="ECO:0000313" key="8">
    <source>
        <dbReference type="Proteomes" id="UP000694892"/>
    </source>
</evidence>
<feature type="compositionally biased region" description="Basic residues" evidence="5">
    <location>
        <begin position="291"/>
        <end position="303"/>
    </location>
</feature>
<keyword evidence="1" id="KW-0597">Phosphoprotein</keyword>
<feature type="compositionally biased region" description="Basic residues" evidence="5">
    <location>
        <begin position="224"/>
        <end position="234"/>
    </location>
</feature>
<dbReference type="GO" id="GO:0031072">
    <property type="term" value="F:heat shock protein binding"/>
    <property type="evidence" value="ECO:0007669"/>
    <property type="project" value="TreeGrafter"/>
</dbReference>
<evidence type="ECO:0000256" key="5">
    <source>
        <dbReference type="SAM" id="MobiDB-lite"/>
    </source>
</evidence>
<reference evidence="8" key="1">
    <citation type="journal article" date="2016" name="Nature">
        <title>Genome evolution in the allotetraploid frog Xenopus laevis.</title>
        <authorList>
            <person name="Session A.M."/>
            <person name="Uno Y."/>
            <person name="Kwon T."/>
            <person name="Chapman J.A."/>
            <person name="Toyoda A."/>
            <person name="Takahashi S."/>
            <person name="Fukui A."/>
            <person name="Hikosaka A."/>
            <person name="Suzuki A."/>
            <person name="Kondo M."/>
            <person name="van Heeringen S.J."/>
            <person name="Quigley I."/>
            <person name="Heinz S."/>
            <person name="Ogino H."/>
            <person name="Ochi H."/>
            <person name="Hellsten U."/>
            <person name="Lyons J.B."/>
            <person name="Simakov O."/>
            <person name="Putnam N."/>
            <person name="Stites J."/>
            <person name="Kuroki Y."/>
            <person name="Tanaka T."/>
            <person name="Michiue T."/>
            <person name="Watanabe M."/>
            <person name="Bogdanovic O."/>
            <person name="Lister R."/>
            <person name="Georgiou G."/>
            <person name="Paranjpe S.S."/>
            <person name="van Kruijsbergen I."/>
            <person name="Shu S."/>
            <person name="Carlson J."/>
            <person name="Kinoshita T."/>
            <person name="Ohta Y."/>
            <person name="Mawaribuchi S."/>
            <person name="Jenkins J."/>
            <person name="Grimwood J."/>
            <person name="Schmutz J."/>
            <person name="Mitros T."/>
            <person name="Mozaffari S.V."/>
            <person name="Suzuki Y."/>
            <person name="Haramoto Y."/>
            <person name="Yamamoto T.S."/>
            <person name="Takagi C."/>
            <person name="Heald R."/>
            <person name="Miller K."/>
            <person name="Haudenschild C."/>
            <person name="Kitzman J."/>
            <person name="Nakayama T."/>
            <person name="Izutsu Y."/>
            <person name="Robert J."/>
            <person name="Fortriede J."/>
            <person name="Burns K."/>
            <person name="Lotay V."/>
            <person name="Karimi K."/>
            <person name="Yasuoka Y."/>
            <person name="Dichmann D.S."/>
            <person name="Flajnik M.F."/>
            <person name="Houston D.W."/>
            <person name="Shendure J."/>
            <person name="DuPasquier L."/>
            <person name="Vize P.D."/>
            <person name="Zorn A.M."/>
            <person name="Ito M."/>
            <person name="Marcotte E.M."/>
            <person name="Wallingford J.B."/>
            <person name="Ito Y."/>
            <person name="Asashima M."/>
            <person name="Ueno N."/>
            <person name="Matsuda Y."/>
            <person name="Veenstra G.J."/>
            <person name="Fujiyama A."/>
            <person name="Harland R.M."/>
            <person name="Taira M."/>
            <person name="Rokhsar D.S."/>
        </authorList>
    </citation>
    <scope>NUCLEOTIDE SEQUENCE [LARGE SCALE GENOMIC DNA]</scope>
    <source>
        <strain evidence="8">J</strain>
    </source>
</reference>
<dbReference type="AlphaFoldDB" id="A0A974CEM3"/>
<dbReference type="Pfam" id="PF00226">
    <property type="entry name" value="DnaJ"/>
    <property type="match status" value="1"/>
</dbReference>
<dbReference type="InterPro" id="IPR052594">
    <property type="entry name" value="J_domain-containing_protein"/>
</dbReference>
<comment type="function">
    <text evidence="2">Acts as a dual histone chaperone and heat shock co-chaperone. As a histone chaperone, forms a co-chaperone complex with MCM2 and histone H3-H4 heterodimers; and may thereby assist MCM2 in histone H3-H4 heterodimer recognition and facilitate the assembly of histones into nucleosomes. May also act as a histone co-chaperone together with TONSL. May recruit histone chaperones ASF1A, NASP and SPT2 to histone H3-H4 heterodimers. Also plays a role as co-chaperone of the HSP70 family of molecular chaperone proteins, such as HSPA1A, HSPA1B and HSPA8. As a co-chaperone, may play a role in the recruitment of HSP70-type molecular chaperone machinery to histone H3-H4 substrates, thereby maintaining the histone structural integrity. Exhibits activity to assemble histones onto DNA in vitro.</text>
</comment>
<feature type="domain" description="J" evidence="6">
    <location>
        <begin position="57"/>
        <end position="124"/>
    </location>
</feature>
<evidence type="ECO:0000256" key="4">
    <source>
        <dbReference type="SAM" id="Coils"/>
    </source>
</evidence>
<dbReference type="PROSITE" id="PS00636">
    <property type="entry name" value="DNAJ_1"/>
    <property type="match status" value="1"/>
</dbReference>
<dbReference type="PRINTS" id="PR00625">
    <property type="entry name" value="JDOMAIN"/>
</dbReference>
<protein>
    <recommendedName>
        <fullName evidence="3">DnaJ homolog subfamily C member 9</fullName>
    </recommendedName>
</protein>
<accession>A0A974CEM3</accession>
<feature type="region of interest" description="Disordered" evidence="5">
    <location>
        <begin position="284"/>
        <end position="303"/>
    </location>
</feature>
<keyword evidence="4" id="KW-0175">Coiled coil</keyword>
<proteinExistence type="predicted"/>
<feature type="coiled-coil region" evidence="4">
    <location>
        <begin position="148"/>
        <end position="175"/>
    </location>
</feature>
<dbReference type="InterPro" id="IPR056453">
    <property type="entry name" value="HTH_DNAJC9"/>
</dbReference>
<feature type="region of interest" description="Disordered" evidence="5">
    <location>
        <begin position="223"/>
        <end position="273"/>
    </location>
</feature>
<dbReference type="SUPFAM" id="SSF46565">
    <property type="entry name" value="Chaperone J-domain"/>
    <property type="match status" value="1"/>
</dbReference>
<evidence type="ECO:0000259" key="6">
    <source>
        <dbReference type="PROSITE" id="PS50076"/>
    </source>
</evidence>
<dbReference type="InterPro" id="IPR001623">
    <property type="entry name" value="DnaJ_domain"/>
</dbReference>
<gene>
    <name evidence="7" type="ORF">XELAEV_18034826mg</name>
</gene>
<feature type="compositionally biased region" description="Basic and acidic residues" evidence="5">
    <location>
        <begin position="235"/>
        <end position="250"/>
    </location>
</feature>
<dbReference type="Pfam" id="PF23302">
    <property type="entry name" value="HTH_DNAJC9"/>
    <property type="match status" value="1"/>
</dbReference>
<dbReference type="GO" id="GO:0005634">
    <property type="term" value="C:nucleus"/>
    <property type="evidence" value="ECO:0007669"/>
    <property type="project" value="TreeGrafter"/>
</dbReference>
<dbReference type="Gene3D" id="1.10.287.110">
    <property type="entry name" value="DnaJ domain"/>
    <property type="match status" value="1"/>
</dbReference>
<evidence type="ECO:0000256" key="3">
    <source>
        <dbReference type="ARBA" id="ARBA00071610"/>
    </source>
</evidence>
<evidence type="ECO:0000256" key="1">
    <source>
        <dbReference type="ARBA" id="ARBA00022553"/>
    </source>
</evidence>
<name>A0A974CEM3_XENLA</name>
<evidence type="ECO:0000313" key="7">
    <source>
        <dbReference type="EMBL" id="OCT71849.1"/>
    </source>
</evidence>
<dbReference type="FunFam" id="1.10.287.110:FF:000035">
    <property type="entry name" value="DnaJ homolog subfamily C member 9"/>
    <property type="match status" value="1"/>
</dbReference>
<dbReference type="SMART" id="SM00271">
    <property type="entry name" value="DnaJ"/>
    <property type="match status" value="1"/>
</dbReference>
<dbReference type="PANTHER" id="PTHR44144:SF1">
    <property type="entry name" value="DNAJ HOMOLOG SUBFAMILY C MEMBER 9"/>
    <property type="match status" value="1"/>
</dbReference>
<dbReference type="OMA" id="KMHPDRP"/>
<dbReference type="Proteomes" id="UP000694892">
    <property type="component" value="Chromosome 7L"/>
</dbReference>
<dbReference type="InterPro" id="IPR018253">
    <property type="entry name" value="DnaJ_domain_CS"/>
</dbReference>
<dbReference type="GO" id="GO:0005737">
    <property type="term" value="C:cytoplasm"/>
    <property type="evidence" value="ECO:0007669"/>
    <property type="project" value="TreeGrafter"/>
</dbReference>
<sequence>MVLLRPSRQIEIRPVLSVRAEACDWRAGEEADKFSSYKGIRMPGLLESCERHFGTSDLYKVLGVRKEAGEGEIRRGYHRVSLKVHPDRVQDGEKETATAEFQILGKVYAVLSDKEQRALYDEQGIVDEETDTLSQDRNWEEYWRLLFKKITVEDIKAYEEKYKGSEEEKNDIISAYMDFEGDLDGIMESVPCAEFEDEPRIRQIIQKAIKSKEIPSYDTFVKETKKKREQRKKRAHEEAKEAEEMKKEMGLGDDNDDLKALIQKRQSDRKKEMDGFFDQLEAKYCSNSKKAPSKSKAPKRGKK</sequence>
<dbReference type="CDD" id="cd06257">
    <property type="entry name" value="DnaJ"/>
    <property type="match status" value="1"/>
</dbReference>
<evidence type="ECO:0000256" key="2">
    <source>
        <dbReference type="ARBA" id="ARBA00054761"/>
    </source>
</evidence>
<dbReference type="PROSITE" id="PS50076">
    <property type="entry name" value="DNAJ_2"/>
    <property type="match status" value="1"/>
</dbReference>
<dbReference type="InterPro" id="IPR036869">
    <property type="entry name" value="J_dom_sf"/>
</dbReference>
<dbReference type="PANTHER" id="PTHR44144">
    <property type="entry name" value="DNAJ HOMOLOG SUBFAMILY C MEMBER 9"/>
    <property type="match status" value="1"/>
</dbReference>
<dbReference type="EMBL" id="CM004478">
    <property type="protein sequence ID" value="OCT71849.1"/>
    <property type="molecule type" value="Genomic_DNA"/>
</dbReference>
<organism evidence="7 8">
    <name type="scientific">Xenopus laevis</name>
    <name type="common">African clawed frog</name>
    <dbReference type="NCBI Taxonomy" id="8355"/>
    <lineage>
        <taxon>Eukaryota</taxon>
        <taxon>Metazoa</taxon>
        <taxon>Chordata</taxon>
        <taxon>Craniata</taxon>
        <taxon>Vertebrata</taxon>
        <taxon>Euteleostomi</taxon>
        <taxon>Amphibia</taxon>
        <taxon>Batrachia</taxon>
        <taxon>Anura</taxon>
        <taxon>Pipoidea</taxon>
        <taxon>Pipidae</taxon>
        <taxon>Xenopodinae</taxon>
        <taxon>Xenopus</taxon>
        <taxon>Xenopus</taxon>
    </lineage>
</organism>